<evidence type="ECO:0008006" key="3">
    <source>
        <dbReference type="Google" id="ProtNLM"/>
    </source>
</evidence>
<evidence type="ECO:0000313" key="2">
    <source>
        <dbReference type="Proteomes" id="UP000007800"/>
    </source>
</evidence>
<dbReference type="RefSeq" id="XP_002766758.1">
    <property type="nucleotide sequence ID" value="XM_002766712.1"/>
</dbReference>
<protein>
    <recommendedName>
        <fullName evidence="3">RAP domain-containing protein</fullName>
    </recommendedName>
</protein>
<accession>C5LUX5</accession>
<dbReference type="GO" id="GO:0044528">
    <property type="term" value="P:regulation of mitochondrial mRNA stability"/>
    <property type="evidence" value="ECO:0007669"/>
    <property type="project" value="TreeGrafter"/>
</dbReference>
<keyword evidence="2" id="KW-1185">Reference proteome</keyword>
<dbReference type="InParanoid" id="C5LUX5"/>
<sequence length="824" mass="90173">MKPRLPVAIARLVNVAKAADERCRNAFKLRGLFNAALLSLEMEFSVEGLSQVVWAAARLKHRDEDFYVHLYKLTTANTFTFTSRSAALYLEALALDKSAWSQSAVEAVMEQVSSLTIDESNPRDVCQILRACVKLERGCQAPSWAIEAALLTIRNDSWATGGSHNYEACVEELCWSLARIRSTRAQMLKAVHEAVDSERLILSSMAPVQLASLLLSMGMASDAGRITISANRALMARLVSYCEAGSWVGVTAPALSSVVWACARVGVEQLTDITIDASHPFMSMDFSSLNEKSMARLIHGALQLYNGKLPIWLNIEKLAPHLRRLVPLMNAREVSDIIRALPPTAANENNGVSRLMTAIWGRTLALVQEVADDTPRRSKVDVMALVVRCYGLIPSAEVAAAAESVAGLESQQTLLPEQRLLNALGKTGATYVLPQALVQATLKSLEVSDSRLLIDIDPHHLRYIASHGLIASLGLATPKTDGFSSGRGSARPTDLSPTHVLEILVEECNRREWRDFTPGQLSRIFWACAKCEIHSIILKSTSSVNPLLWVSLDDFSGAEMANFVWAIHKLAGNTWPSWCNIQAISSSSAPSTMSLHDLGVLAFALAKVEGTFADSVFDSIWQRLNIIIAGSPRPDGKETANLVSIMWSFAWRGCSDGVQQMSVSVMDELPHLSAETQSLALWAMAKAKLRLPAYVSRSVQQSLLSRPITRHTANALVNLWVLRPSQRVIFPNPLSDFPPEGLWKLVGITAASRSLRREALSLALKCRGVVVPSAAAHYAGCLTVDEGFLQCSPLRINILRPLVHVNRTPPKYLTKLACHLCDLA</sequence>
<dbReference type="GO" id="GO:1901259">
    <property type="term" value="P:chloroplast rRNA processing"/>
    <property type="evidence" value="ECO:0007669"/>
    <property type="project" value="TreeGrafter"/>
</dbReference>
<dbReference type="InterPro" id="IPR050870">
    <property type="entry name" value="FAST_kinase"/>
</dbReference>
<dbReference type="GO" id="GO:0009507">
    <property type="term" value="C:chloroplast"/>
    <property type="evidence" value="ECO:0007669"/>
    <property type="project" value="GOC"/>
</dbReference>
<dbReference type="PANTHER" id="PTHR21228:SF40">
    <property type="entry name" value="LD45607P"/>
    <property type="match status" value="1"/>
</dbReference>
<proteinExistence type="predicted"/>
<dbReference type="OrthoDB" id="10506154at2759"/>
<dbReference type="Proteomes" id="UP000007800">
    <property type="component" value="Unassembled WGS sequence"/>
</dbReference>
<dbReference type="GO" id="GO:0005759">
    <property type="term" value="C:mitochondrial matrix"/>
    <property type="evidence" value="ECO:0007669"/>
    <property type="project" value="TreeGrafter"/>
</dbReference>
<dbReference type="GeneID" id="9050883"/>
<dbReference type="EMBL" id="GG685688">
    <property type="protein sequence ID" value="EEQ99475.1"/>
    <property type="molecule type" value="Genomic_DNA"/>
</dbReference>
<gene>
    <name evidence="1" type="ORF">Pmar_PMAR025863</name>
</gene>
<dbReference type="OMA" id="ACAKCEI"/>
<evidence type="ECO:0000313" key="1">
    <source>
        <dbReference type="EMBL" id="EEQ99475.1"/>
    </source>
</evidence>
<dbReference type="GO" id="GO:0003723">
    <property type="term" value="F:RNA binding"/>
    <property type="evidence" value="ECO:0007669"/>
    <property type="project" value="TreeGrafter"/>
</dbReference>
<dbReference type="PANTHER" id="PTHR21228">
    <property type="entry name" value="FAST LEU-RICH DOMAIN-CONTAINING"/>
    <property type="match status" value="1"/>
</dbReference>
<dbReference type="GO" id="GO:0035770">
    <property type="term" value="C:ribonucleoprotein granule"/>
    <property type="evidence" value="ECO:0007669"/>
    <property type="project" value="TreeGrafter"/>
</dbReference>
<dbReference type="GO" id="GO:0000963">
    <property type="term" value="P:mitochondrial RNA processing"/>
    <property type="evidence" value="ECO:0007669"/>
    <property type="project" value="TreeGrafter"/>
</dbReference>
<name>C5LUX5_PERM5</name>
<dbReference type="AlphaFoldDB" id="C5LUX5"/>
<reference evidence="1 2" key="1">
    <citation type="submission" date="2008-07" db="EMBL/GenBank/DDBJ databases">
        <authorList>
            <person name="El-Sayed N."/>
            <person name="Caler E."/>
            <person name="Inman J."/>
            <person name="Amedeo P."/>
            <person name="Hass B."/>
            <person name="Wortman J."/>
        </authorList>
    </citation>
    <scope>NUCLEOTIDE SEQUENCE [LARGE SCALE GENOMIC DNA]</scope>
    <source>
        <strain evidence="2">ATCC 50983 / TXsc</strain>
    </source>
</reference>
<organism evidence="2">
    <name type="scientific">Perkinsus marinus (strain ATCC 50983 / TXsc)</name>
    <dbReference type="NCBI Taxonomy" id="423536"/>
    <lineage>
        <taxon>Eukaryota</taxon>
        <taxon>Sar</taxon>
        <taxon>Alveolata</taxon>
        <taxon>Perkinsozoa</taxon>
        <taxon>Perkinsea</taxon>
        <taxon>Perkinsida</taxon>
        <taxon>Perkinsidae</taxon>
        <taxon>Perkinsus</taxon>
    </lineage>
</organism>